<keyword evidence="2 4" id="KW-0547">Nucleotide-binding</keyword>
<comment type="caution">
    <text evidence="6">The sequence shown here is derived from an EMBL/GenBank/DDBJ whole genome shotgun (WGS) entry which is preliminary data.</text>
</comment>
<keyword evidence="4" id="KW-0479">Metal-binding</keyword>
<dbReference type="PIRSF" id="PIRSF006806">
    <property type="entry name" value="FTHF_cligase"/>
    <property type="match status" value="1"/>
</dbReference>
<organism evidence="6 7">
    <name type="scientific">Vibrio zhugei</name>
    <dbReference type="NCBI Taxonomy" id="2479546"/>
    <lineage>
        <taxon>Bacteria</taxon>
        <taxon>Pseudomonadati</taxon>
        <taxon>Pseudomonadota</taxon>
        <taxon>Gammaproteobacteria</taxon>
        <taxon>Vibrionales</taxon>
        <taxon>Vibrionaceae</taxon>
        <taxon>Vibrio</taxon>
    </lineage>
</organism>
<dbReference type="InterPro" id="IPR024185">
    <property type="entry name" value="FTHF_cligase-like_sf"/>
</dbReference>
<dbReference type="PANTHER" id="PTHR23407">
    <property type="entry name" value="ATPASE INHIBITOR/5-FORMYLTETRAHYDROFOLATE CYCLO-LIGASE"/>
    <property type="match status" value="1"/>
</dbReference>
<dbReference type="EC" id="6.3.3.2" evidence="4"/>
<comment type="similarity">
    <text evidence="1 4">Belongs to the 5-formyltetrahydrofolate cyclo-ligase family.</text>
</comment>
<keyword evidence="4" id="KW-0460">Magnesium</keyword>
<dbReference type="Pfam" id="PF01812">
    <property type="entry name" value="5-FTHF_cyc-lig"/>
    <property type="match status" value="1"/>
</dbReference>
<feature type="compositionally biased region" description="Basic residues" evidence="5">
    <location>
        <begin position="1"/>
        <end position="14"/>
    </location>
</feature>
<accession>A0ABV7C6P9</accession>
<dbReference type="RefSeq" id="WP_123016897.1">
    <property type="nucleotide sequence ID" value="NZ_AP024911.1"/>
</dbReference>
<dbReference type="Gene3D" id="3.40.50.10420">
    <property type="entry name" value="NagB/RpiA/CoA transferase-like"/>
    <property type="match status" value="1"/>
</dbReference>
<sequence length="192" mass="21994">MQQSRQHIRSHIRQQRQQLTPDFQQQAAHTLAQQCLAMPAFLNSQHIALYLSNDGELDTTPLIHALWQQDKHLYLPVLHPFSAGHLLFLHYTQDSVMVNNRFGIAEPKLDQRDILPAAQLDLICTPLVAFDRHCQRLGMGGGYYDRTLRPWFETGQGAKPVGLAHDCQRIEHVPVEPWDIPLPTIITPTTIW</sequence>
<comment type="cofactor">
    <cofactor evidence="4">
        <name>Mg(2+)</name>
        <dbReference type="ChEBI" id="CHEBI:18420"/>
    </cofactor>
</comment>
<evidence type="ECO:0000256" key="2">
    <source>
        <dbReference type="ARBA" id="ARBA00022741"/>
    </source>
</evidence>
<keyword evidence="6" id="KW-0436">Ligase</keyword>
<keyword evidence="7" id="KW-1185">Reference proteome</keyword>
<evidence type="ECO:0000313" key="6">
    <source>
        <dbReference type="EMBL" id="MFC3022533.1"/>
    </source>
</evidence>
<evidence type="ECO:0000256" key="5">
    <source>
        <dbReference type="SAM" id="MobiDB-lite"/>
    </source>
</evidence>
<reference evidence="7" key="1">
    <citation type="journal article" date="2019" name="Int. J. Syst. Evol. Microbiol.">
        <title>The Global Catalogue of Microorganisms (GCM) 10K type strain sequencing project: providing services to taxonomists for standard genome sequencing and annotation.</title>
        <authorList>
            <consortium name="The Broad Institute Genomics Platform"/>
            <consortium name="The Broad Institute Genome Sequencing Center for Infectious Disease"/>
            <person name="Wu L."/>
            <person name="Ma J."/>
        </authorList>
    </citation>
    <scope>NUCLEOTIDE SEQUENCE [LARGE SCALE GENOMIC DNA]</scope>
    <source>
        <strain evidence="7">KCTC 62784</strain>
    </source>
</reference>
<dbReference type="Proteomes" id="UP001595384">
    <property type="component" value="Unassembled WGS sequence"/>
</dbReference>
<dbReference type="EMBL" id="JBHRSE010000007">
    <property type="protein sequence ID" value="MFC3022533.1"/>
    <property type="molecule type" value="Genomic_DNA"/>
</dbReference>
<feature type="region of interest" description="Disordered" evidence="5">
    <location>
        <begin position="1"/>
        <end position="20"/>
    </location>
</feature>
<evidence type="ECO:0000256" key="3">
    <source>
        <dbReference type="ARBA" id="ARBA00022840"/>
    </source>
</evidence>
<dbReference type="GO" id="GO:0030272">
    <property type="term" value="F:5-formyltetrahydrofolate cyclo-ligase activity"/>
    <property type="evidence" value="ECO:0007669"/>
    <property type="project" value="UniProtKB-EC"/>
</dbReference>
<dbReference type="NCBIfam" id="TIGR02727">
    <property type="entry name" value="MTHFS_bact"/>
    <property type="match status" value="1"/>
</dbReference>
<evidence type="ECO:0000256" key="4">
    <source>
        <dbReference type="RuleBase" id="RU361279"/>
    </source>
</evidence>
<comment type="catalytic activity">
    <reaction evidence="4">
        <text>(6S)-5-formyl-5,6,7,8-tetrahydrofolate + ATP = (6R)-5,10-methenyltetrahydrofolate + ADP + phosphate</text>
        <dbReference type="Rhea" id="RHEA:10488"/>
        <dbReference type="ChEBI" id="CHEBI:30616"/>
        <dbReference type="ChEBI" id="CHEBI:43474"/>
        <dbReference type="ChEBI" id="CHEBI:57455"/>
        <dbReference type="ChEBI" id="CHEBI:57457"/>
        <dbReference type="ChEBI" id="CHEBI:456216"/>
        <dbReference type="EC" id="6.3.3.2"/>
    </reaction>
</comment>
<dbReference type="InterPro" id="IPR037171">
    <property type="entry name" value="NagB/RpiA_transferase-like"/>
</dbReference>
<name>A0ABV7C6P9_9VIBR</name>
<dbReference type="PANTHER" id="PTHR23407:SF1">
    <property type="entry name" value="5-FORMYLTETRAHYDROFOLATE CYCLO-LIGASE"/>
    <property type="match status" value="1"/>
</dbReference>
<protein>
    <recommendedName>
        <fullName evidence="4">5-formyltetrahydrofolate cyclo-ligase</fullName>
        <ecNumber evidence="4">6.3.3.2</ecNumber>
    </recommendedName>
</protein>
<dbReference type="SUPFAM" id="SSF100950">
    <property type="entry name" value="NagB/RpiA/CoA transferase-like"/>
    <property type="match status" value="1"/>
</dbReference>
<gene>
    <name evidence="6" type="ORF">ACFODT_01600</name>
</gene>
<evidence type="ECO:0000256" key="1">
    <source>
        <dbReference type="ARBA" id="ARBA00010638"/>
    </source>
</evidence>
<keyword evidence="3 4" id="KW-0067">ATP-binding</keyword>
<evidence type="ECO:0000313" key="7">
    <source>
        <dbReference type="Proteomes" id="UP001595384"/>
    </source>
</evidence>
<proteinExistence type="inferred from homology"/>
<dbReference type="InterPro" id="IPR002698">
    <property type="entry name" value="FTHF_cligase"/>
</dbReference>